<name>A0A167CJQ8_9GAMM</name>
<dbReference type="Proteomes" id="UP000076587">
    <property type="component" value="Unassembled WGS sequence"/>
</dbReference>
<reference evidence="1 2" key="1">
    <citation type="submission" date="2013-07" db="EMBL/GenBank/DDBJ databases">
        <title>Comparative Genomic and Metabolomic Analysis of Twelve Strains of Pseudoalteromonas luteoviolacea.</title>
        <authorList>
            <person name="Vynne N.G."/>
            <person name="Mansson M."/>
            <person name="Gram L."/>
        </authorList>
    </citation>
    <scope>NUCLEOTIDE SEQUENCE [LARGE SCALE GENOMIC DNA]</scope>
    <source>
        <strain evidence="1 2">NCIMB 1942</strain>
    </source>
</reference>
<organism evidence="1 2">
    <name type="scientific">Pseudoalteromonas luteoviolacea NCIMB 1942</name>
    <dbReference type="NCBI Taxonomy" id="1365253"/>
    <lineage>
        <taxon>Bacteria</taxon>
        <taxon>Pseudomonadati</taxon>
        <taxon>Pseudomonadota</taxon>
        <taxon>Gammaproteobacteria</taxon>
        <taxon>Alteromonadales</taxon>
        <taxon>Pseudoalteromonadaceae</taxon>
        <taxon>Pseudoalteromonas</taxon>
    </lineage>
</organism>
<dbReference type="PATRIC" id="fig|1365253.3.peg.2202"/>
<accession>A0A167CJQ8</accession>
<dbReference type="RefSeq" id="WP_269202110.1">
    <property type="nucleotide sequence ID" value="NZ_AUXT01000152.1"/>
</dbReference>
<proteinExistence type="predicted"/>
<evidence type="ECO:0000313" key="1">
    <source>
        <dbReference type="EMBL" id="KZN47744.1"/>
    </source>
</evidence>
<evidence type="ECO:0000313" key="2">
    <source>
        <dbReference type="Proteomes" id="UP000076587"/>
    </source>
</evidence>
<dbReference type="AlphaFoldDB" id="A0A167CJQ8"/>
<dbReference type="EMBL" id="AUXT01000152">
    <property type="protein sequence ID" value="KZN47744.1"/>
    <property type="molecule type" value="Genomic_DNA"/>
</dbReference>
<sequence length="43" mass="4837">MEGDAIGLSEQEWQTLDNAQQATLTRLAYSQLSAAGRTTWWTH</sequence>
<protein>
    <submittedName>
        <fullName evidence="1">Uncharacterized protein</fullName>
    </submittedName>
</protein>
<comment type="caution">
    <text evidence="1">The sequence shown here is derived from an EMBL/GenBank/DDBJ whole genome shotgun (WGS) entry which is preliminary data.</text>
</comment>
<gene>
    <name evidence="1" type="ORF">N482_08960</name>
</gene>